<evidence type="ECO:0000259" key="8">
    <source>
        <dbReference type="PROSITE" id="PS50928"/>
    </source>
</evidence>
<keyword evidence="4 7" id="KW-0812">Transmembrane</keyword>
<feature type="transmembrane region" description="Helical" evidence="7">
    <location>
        <begin position="140"/>
        <end position="161"/>
    </location>
</feature>
<evidence type="ECO:0000313" key="10">
    <source>
        <dbReference type="Proteomes" id="UP001232343"/>
    </source>
</evidence>
<comment type="subcellular location">
    <subcellularLocation>
        <location evidence="1 7">Cell membrane</location>
        <topology evidence="1 7">Multi-pass membrane protein</topology>
    </subcellularLocation>
</comment>
<dbReference type="PROSITE" id="PS50928">
    <property type="entry name" value="ABC_TM1"/>
    <property type="match status" value="1"/>
</dbReference>
<protein>
    <submittedName>
        <fullName evidence="9">Aldouronate transport system permease protein</fullName>
    </submittedName>
</protein>
<dbReference type="RefSeq" id="WP_244681608.1">
    <property type="nucleotide sequence ID" value="NZ_JALIRM010000006.1"/>
</dbReference>
<dbReference type="InterPro" id="IPR000515">
    <property type="entry name" value="MetI-like"/>
</dbReference>
<evidence type="ECO:0000256" key="1">
    <source>
        <dbReference type="ARBA" id="ARBA00004651"/>
    </source>
</evidence>
<dbReference type="Pfam" id="PF00528">
    <property type="entry name" value="BPD_transp_1"/>
    <property type="match status" value="1"/>
</dbReference>
<comment type="caution">
    <text evidence="9">The sequence shown here is derived from an EMBL/GenBank/DDBJ whole genome shotgun (WGS) entry which is preliminary data.</text>
</comment>
<dbReference type="CDD" id="cd06261">
    <property type="entry name" value="TM_PBP2"/>
    <property type="match status" value="1"/>
</dbReference>
<evidence type="ECO:0000256" key="7">
    <source>
        <dbReference type="RuleBase" id="RU363032"/>
    </source>
</evidence>
<proteinExistence type="inferred from homology"/>
<feature type="domain" description="ABC transmembrane type-1" evidence="8">
    <location>
        <begin position="74"/>
        <end position="278"/>
    </location>
</feature>
<organism evidence="9 10">
    <name type="scientific">Lederbergia wuyishanensis</name>
    <dbReference type="NCBI Taxonomy" id="1347903"/>
    <lineage>
        <taxon>Bacteria</taxon>
        <taxon>Bacillati</taxon>
        <taxon>Bacillota</taxon>
        <taxon>Bacilli</taxon>
        <taxon>Bacillales</taxon>
        <taxon>Bacillaceae</taxon>
        <taxon>Lederbergia</taxon>
    </lineage>
</organism>
<feature type="transmembrane region" description="Helical" evidence="7">
    <location>
        <begin position="78"/>
        <end position="99"/>
    </location>
</feature>
<feature type="transmembrane region" description="Helical" evidence="7">
    <location>
        <begin position="182"/>
        <end position="207"/>
    </location>
</feature>
<keyword evidence="5 7" id="KW-1133">Transmembrane helix</keyword>
<feature type="transmembrane region" description="Helical" evidence="7">
    <location>
        <begin position="13"/>
        <end position="34"/>
    </location>
</feature>
<dbReference type="SUPFAM" id="SSF161098">
    <property type="entry name" value="MetI-like"/>
    <property type="match status" value="1"/>
</dbReference>
<reference evidence="9 10" key="1">
    <citation type="submission" date="2023-07" db="EMBL/GenBank/DDBJ databases">
        <title>Genomic Encyclopedia of Type Strains, Phase IV (KMG-IV): sequencing the most valuable type-strain genomes for metagenomic binning, comparative biology and taxonomic classification.</title>
        <authorList>
            <person name="Goeker M."/>
        </authorList>
    </citation>
    <scope>NUCLEOTIDE SEQUENCE [LARGE SCALE GENOMIC DNA]</scope>
    <source>
        <strain evidence="9 10">DSM 27848</strain>
    </source>
</reference>
<evidence type="ECO:0000256" key="6">
    <source>
        <dbReference type="ARBA" id="ARBA00023136"/>
    </source>
</evidence>
<accession>A0ABU0D364</accession>
<sequence>MIHMSKGEKLFSMFNYGLMGLLLILMIYPFWYLLMGSISDAKLAAGGGLFLIPAGFSLDAYKAILNNSSFLSSLKTTVIVTLAGTFLGTFFTATTAYAISKKRLRGGGLVSFLILFTMLFNGGLVPSYLLVKMLNLMNTYWALILPNLLSAFNIFVMRSFFKGIPDTLEEAAKIDGANDLTVFFKIVLPLSKPVLATIGLFIAVFYWNDFFSTILYISDKDKWQLQAFLRDIISNTAQVVKSSSGVGMGMQSSVSEFTVRMASIIVATVPILVVYPFLQKHFAKGAMIGSIKG</sequence>
<keyword evidence="3" id="KW-1003">Cell membrane</keyword>
<keyword evidence="6 7" id="KW-0472">Membrane</keyword>
<keyword evidence="2 7" id="KW-0813">Transport</keyword>
<feature type="transmembrane region" description="Helical" evidence="7">
    <location>
        <begin position="257"/>
        <end position="278"/>
    </location>
</feature>
<evidence type="ECO:0000256" key="3">
    <source>
        <dbReference type="ARBA" id="ARBA00022475"/>
    </source>
</evidence>
<dbReference type="EMBL" id="JAUSUO010000003">
    <property type="protein sequence ID" value="MDQ0342821.1"/>
    <property type="molecule type" value="Genomic_DNA"/>
</dbReference>
<evidence type="ECO:0000256" key="2">
    <source>
        <dbReference type="ARBA" id="ARBA00022448"/>
    </source>
</evidence>
<evidence type="ECO:0000313" key="9">
    <source>
        <dbReference type="EMBL" id="MDQ0342821.1"/>
    </source>
</evidence>
<keyword evidence="10" id="KW-1185">Reference proteome</keyword>
<dbReference type="InterPro" id="IPR035906">
    <property type="entry name" value="MetI-like_sf"/>
</dbReference>
<dbReference type="PANTHER" id="PTHR43744:SF9">
    <property type="entry name" value="POLYGALACTURONAN_RHAMNOGALACTURONAN TRANSPORT SYSTEM PERMEASE PROTEIN YTCP"/>
    <property type="match status" value="1"/>
</dbReference>
<name>A0ABU0D364_9BACI</name>
<comment type="similarity">
    <text evidence="7">Belongs to the binding-protein-dependent transport system permease family.</text>
</comment>
<gene>
    <name evidence="9" type="ORF">J2S14_001635</name>
</gene>
<dbReference type="Gene3D" id="1.10.3720.10">
    <property type="entry name" value="MetI-like"/>
    <property type="match status" value="1"/>
</dbReference>
<evidence type="ECO:0000256" key="4">
    <source>
        <dbReference type="ARBA" id="ARBA00022692"/>
    </source>
</evidence>
<evidence type="ECO:0000256" key="5">
    <source>
        <dbReference type="ARBA" id="ARBA00022989"/>
    </source>
</evidence>
<dbReference type="Proteomes" id="UP001232343">
    <property type="component" value="Unassembled WGS sequence"/>
</dbReference>
<feature type="transmembrane region" description="Helical" evidence="7">
    <location>
        <begin position="106"/>
        <end position="128"/>
    </location>
</feature>
<dbReference type="PANTHER" id="PTHR43744">
    <property type="entry name" value="ABC TRANSPORTER PERMEASE PROTEIN MG189-RELATED-RELATED"/>
    <property type="match status" value="1"/>
</dbReference>